<reference evidence="2" key="1">
    <citation type="journal article" date="2019" name="Int. J. Syst. Evol. Microbiol.">
        <title>The Global Catalogue of Microorganisms (GCM) 10K type strain sequencing project: providing services to taxonomists for standard genome sequencing and annotation.</title>
        <authorList>
            <consortium name="The Broad Institute Genomics Platform"/>
            <consortium name="The Broad Institute Genome Sequencing Center for Infectious Disease"/>
            <person name="Wu L."/>
            <person name="Ma J."/>
        </authorList>
    </citation>
    <scope>NUCLEOTIDE SEQUENCE [LARGE SCALE GENOMIC DNA]</scope>
    <source>
        <strain evidence="2">TISTR 1858</strain>
    </source>
</reference>
<organism evidence="1 2">
    <name type="scientific">Oceanobacillus kapialis</name>
    <dbReference type="NCBI Taxonomy" id="481353"/>
    <lineage>
        <taxon>Bacteria</taxon>
        <taxon>Bacillati</taxon>
        <taxon>Bacillota</taxon>
        <taxon>Bacilli</taxon>
        <taxon>Bacillales</taxon>
        <taxon>Bacillaceae</taxon>
        <taxon>Oceanobacillus</taxon>
    </lineage>
</organism>
<evidence type="ECO:0000313" key="1">
    <source>
        <dbReference type="EMBL" id="MFD2629676.1"/>
    </source>
</evidence>
<keyword evidence="2" id="KW-1185">Reference proteome</keyword>
<name>A0ABW5Q292_9BACI</name>
<evidence type="ECO:0000313" key="2">
    <source>
        <dbReference type="Proteomes" id="UP001597451"/>
    </source>
</evidence>
<accession>A0ABW5Q292</accession>
<dbReference type="Proteomes" id="UP001597451">
    <property type="component" value="Unassembled WGS sequence"/>
</dbReference>
<dbReference type="RefSeq" id="WP_379562467.1">
    <property type="nucleotide sequence ID" value="NZ_CP085256.1"/>
</dbReference>
<sequence>MNVSEPKWMKHVKDIEKHLEINEKWLKTPEARFTKFNKEALDWEKEFLHNIGGLESFLKDLENKMENW</sequence>
<gene>
    <name evidence="1" type="ORF">ACFSUN_12890</name>
</gene>
<dbReference type="EMBL" id="JBHUMX010000038">
    <property type="protein sequence ID" value="MFD2629676.1"/>
    <property type="molecule type" value="Genomic_DNA"/>
</dbReference>
<proteinExistence type="predicted"/>
<comment type="caution">
    <text evidence="1">The sequence shown here is derived from an EMBL/GenBank/DDBJ whole genome shotgun (WGS) entry which is preliminary data.</text>
</comment>
<protein>
    <submittedName>
        <fullName evidence="1">Uncharacterized protein</fullName>
    </submittedName>
</protein>